<feature type="transmembrane region" description="Helical" evidence="1">
    <location>
        <begin position="76"/>
        <end position="97"/>
    </location>
</feature>
<organism evidence="2 3">
    <name type="scientific">Agrococcus jejuensis</name>
    <dbReference type="NCBI Taxonomy" id="399736"/>
    <lineage>
        <taxon>Bacteria</taxon>
        <taxon>Bacillati</taxon>
        <taxon>Actinomycetota</taxon>
        <taxon>Actinomycetes</taxon>
        <taxon>Micrococcales</taxon>
        <taxon>Microbacteriaceae</taxon>
        <taxon>Agrococcus</taxon>
    </lineage>
</organism>
<keyword evidence="1" id="KW-0472">Membrane</keyword>
<dbReference type="OrthoDB" id="5116221at2"/>
<dbReference type="Proteomes" id="UP000198822">
    <property type="component" value="Chromosome I"/>
</dbReference>
<dbReference type="EMBL" id="LT629695">
    <property type="protein sequence ID" value="SDH72914.1"/>
    <property type="molecule type" value="Genomic_DNA"/>
</dbReference>
<feature type="transmembrane region" description="Helical" evidence="1">
    <location>
        <begin position="47"/>
        <end position="64"/>
    </location>
</feature>
<evidence type="ECO:0008006" key="4">
    <source>
        <dbReference type="Google" id="ProtNLM"/>
    </source>
</evidence>
<dbReference type="RefSeq" id="WP_157674802.1">
    <property type="nucleotide sequence ID" value="NZ_LT629695.1"/>
</dbReference>
<sequence>MAATGTSTPEAGRTGRRLRLADVLPEVGRSRHDATHAASARAVRWPVLLRSALPTVLVGMPIVLDLAGVHVEAALVSIWTIAPAAIGLVIVVALAAVRAARGDVTVADGGVRVAGWPAFDVADVHEVLPVAWRDHAAERRVDLALIAADGGQLALLDGARYRGVDLVSVLGTLAGRVRPPVRTHLANARRLRGAHPQALDHRDARLAAIQWFTTIVGLLSSAVASFVALA</sequence>
<dbReference type="AlphaFoldDB" id="A0A1G8ESU6"/>
<reference evidence="3" key="1">
    <citation type="submission" date="2016-10" db="EMBL/GenBank/DDBJ databases">
        <authorList>
            <person name="Varghese N."/>
            <person name="Submissions S."/>
        </authorList>
    </citation>
    <scope>NUCLEOTIDE SEQUENCE [LARGE SCALE GENOMIC DNA]</scope>
    <source>
        <strain evidence="3">DSM 22002</strain>
    </source>
</reference>
<evidence type="ECO:0000256" key="1">
    <source>
        <dbReference type="SAM" id="Phobius"/>
    </source>
</evidence>
<gene>
    <name evidence="2" type="ORF">SAMN04489720_2175</name>
</gene>
<evidence type="ECO:0000313" key="2">
    <source>
        <dbReference type="EMBL" id="SDH72914.1"/>
    </source>
</evidence>
<evidence type="ECO:0000313" key="3">
    <source>
        <dbReference type="Proteomes" id="UP000198822"/>
    </source>
</evidence>
<feature type="transmembrane region" description="Helical" evidence="1">
    <location>
        <begin position="206"/>
        <end position="229"/>
    </location>
</feature>
<accession>A0A1G8ESU6</accession>
<name>A0A1G8ESU6_9MICO</name>
<keyword evidence="1" id="KW-1133">Transmembrane helix</keyword>
<keyword evidence="3" id="KW-1185">Reference proteome</keyword>
<proteinExistence type="predicted"/>
<protein>
    <recommendedName>
        <fullName evidence="4">PH domain-containing protein</fullName>
    </recommendedName>
</protein>
<dbReference type="STRING" id="399736.SAMN04489720_2175"/>
<keyword evidence="1" id="KW-0812">Transmembrane</keyword>